<dbReference type="Proteomes" id="UP001159428">
    <property type="component" value="Unassembled WGS sequence"/>
</dbReference>
<gene>
    <name evidence="2" type="ORF">PMEA_00008705</name>
</gene>
<feature type="domain" description="Phospholipase A2-like" evidence="1">
    <location>
        <begin position="110"/>
        <end position="168"/>
    </location>
</feature>
<dbReference type="GO" id="GO:0005198">
    <property type="term" value="F:structural molecule activity"/>
    <property type="evidence" value="ECO:0007669"/>
    <property type="project" value="InterPro"/>
</dbReference>
<proteinExistence type="predicted"/>
<evidence type="ECO:0000313" key="3">
    <source>
        <dbReference type="Proteomes" id="UP001159428"/>
    </source>
</evidence>
<accession>A0AAU9WQ99</accession>
<protein>
    <recommendedName>
        <fullName evidence="1">Phospholipase A2-like domain-containing protein</fullName>
    </recommendedName>
</protein>
<comment type="caution">
    <text evidence="2">The sequence shown here is derived from an EMBL/GenBank/DDBJ whole genome shotgun (WGS) entry which is preliminary data.</text>
</comment>
<dbReference type="EMBL" id="CALNXJ010000018">
    <property type="protein sequence ID" value="CAH3121541.1"/>
    <property type="molecule type" value="Genomic_DNA"/>
</dbReference>
<sequence>MDRVSDKVGYDVMEINDKMTLWTQVNTPKETEKSQSHYNVLQKLRLNYSHMILYPSVTKNHNNLIGKENMVYPKLFERLCYTGRPKYRYPFGSAFDIHKSIGRLPKPRSGWTLPDHKCTGPYDDLESQLKYNPNTGEKLEIYDQPTGKTDAIAMQHDVNYAVCKDKKKMHE</sequence>
<keyword evidence="3" id="KW-1185">Reference proteome</keyword>
<reference evidence="2 3" key="1">
    <citation type="submission" date="2022-05" db="EMBL/GenBank/DDBJ databases">
        <authorList>
            <consortium name="Genoscope - CEA"/>
            <person name="William W."/>
        </authorList>
    </citation>
    <scope>NUCLEOTIDE SEQUENCE [LARGE SCALE GENOMIC DNA]</scope>
</reference>
<dbReference type="InterPro" id="IPR013607">
    <property type="entry name" value="Phospholipase_A2-like"/>
</dbReference>
<dbReference type="Pfam" id="PF08398">
    <property type="entry name" value="Phospholip_A2_4"/>
    <property type="match status" value="1"/>
</dbReference>
<organism evidence="2 3">
    <name type="scientific">Pocillopora meandrina</name>
    <dbReference type="NCBI Taxonomy" id="46732"/>
    <lineage>
        <taxon>Eukaryota</taxon>
        <taxon>Metazoa</taxon>
        <taxon>Cnidaria</taxon>
        <taxon>Anthozoa</taxon>
        <taxon>Hexacorallia</taxon>
        <taxon>Scleractinia</taxon>
        <taxon>Astrocoeniina</taxon>
        <taxon>Pocilloporidae</taxon>
        <taxon>Pocillopora</taxon>
    </lineage>
</organism>
<evidence type="ECO:0000313" key="2">
    <source>
        <dbReference type="EMBL" id="CAH3121541.1"/>
    </source>
</evidence>
<dbReference type="AlphaFoldDB" id="A0AAU9WQ99"/>
<name>A0AAU9WQ99_9CNID</name>
<evidence type="ECO:0000259" key="1">
    <source>
        <dbReference type="Pfam" id="PF08398"/>
    </source>
</evidence>